<feature type="domain" description="RecA family profile 2" evidence="7">
    <location>
        <begin position="23"/>
        <end position="57"/>
    </location>
</feature>
<dbReference type="Gene3D" id="3.30.250.10">
    <property type="entry name" value="RecA protein, C-terminal domain"/>
    <property type="match status" value="1"/>
</dbReference>
<evidence type="ECO:0000256" key="6">
    <source>
        <dbReference type="SAM" id="SignalP"/>
    </source>
</evidence>
<dbReference type="OrthoDB" id="5957327at2759"/>
<dbReference type="InterPro" id="IPR049261">
    <property type="entry name" value="RecA-like_C"/>
</dbReference>
<evidence type="ECO:0000313" key="8">
    <source>
        <dbReference type="EMBL" id="KAJ6674309.1"/>
    </source>
</evidence>
<dbReference type="PANTHER" id="PTHR45900">
    <property type="entry name" value="RECA"/>
    <property type="match status" value="1"/>
</dbReference>
<keyword evidence="6" id="KW-0732">Signal</keyword>
<feature type="chain" id="PRO_5040448723" description="RecA family profile 2 domain-containing protein" evidence="6">
    <location>
        <begin position="17"/>
        <end position="202"/>
    </location>
</feature>
<dbReference type="SUPFAM" id="SSF54752">
    <property type="entry name" value="RecA protein, C-terminal domain"/>
    <property type="match status" value="1"/>
</dbReference>
<dbReference type="GO" id="GO:0005524">
    <property type="term" value="F:ATP binding"/>
    <property type="evidence" value="ECO:0007669"/>
    <property type="project" value="UniProtKB-KW"/>
</dbReference>
<feature type="signal peptide" evidence="6">
    <location>
        <begin position="1"/>
        <end position="16"/>
    </location>
</feature>
<dbReference type="InterPro" id="IPR013765">
    <property type="entry name" value="DNA_recomb/repair_RecA"/>
</dbReference>
<dbReference type="EMBL" id="JAPFFL010000017">
    <property type="protein sequence ID" value="KAJ6674309.1"/>
    <property type="molecule type" value="Genomic_DNA"/>
</dbReference>
<keyword evidence="2" id="KW-0067">ATP-binding</keyword>
<keyword evidence="4" id="KW-0233">DNA recombination</keyword>
<dbReference type="PRINTS" id="PR00142">
    <property type="entry name" value="RECA"/>
</dbReference>
<keyword evidence="9" id="KW-1185">Reference proteome</keyword>
<dbReference type="PROSITE" id="PS00321">
    <property type="entry name" value="RECA_1"/>
    <property type="match status" value="1"/>
</dbReference>
<keyword evidence="1" id="KW-0547">Nucleotide-binding</keyword>
<proteinExistence type="predicted"/>
<gene>
    <name evidence="8" type="ORF">OIU85_013219</name>
</gene>
<dbReference type="PROSITE" id="PS50163">
    <property type="entry name" value="RECA_3"/>
    <property type="match status" value="1"/>
</dbReference>
<dbReference type="Proteomes" id="UP001151529">
    <property type="component" value="Chromosome 18"/>
</dbReference>
<dbReference type="InterPro" id="IPR049428">
    <property type="entry name" value="RecA-like_N"/>
</dbReference>
<keyword evidence="3" id="KW-0238">DNA-binding</keyword>
<dbReference type="GO" id="GO:0008094">
    <property type="term" value="F:ATP-dependent activity, acting on DNA"/>
    <property type="evidence" value="ECO:0007669"/>
    <property type="project" value="InterPro"/>
</dbReference>
<evidence type="ECO:0000256" key="4">
    <source>
        <dbReference type="ARBA" id="ARBA00023172"/>
    </source>
</evidence>
<evidence type="ECO:0000256" key="1">
    <source>
        <dbReference type="ARBA" id="ARBA00022741"/>
    </source>
</evidence>
<evidence type="ECO:0000259" key="7">
    <source>
        <dbReference type="PROSITE" id="PS50163"/>
    </source>
</evidence>
<dbReference type="InterPro" id="IPR023400">
    <property type="entry name" value="RecA_C_sf"/>
</dbReference>
<dbReference type="Pfam" id="PF21096">
    <property type="entry name" value="RecA_C"/>
    <property type="match status" value="1"/>
</dbReference>
<reference evidence="8 9" key="1">
    <citation type="journal article" date="2023" name="Int. J. Mol. Sci.">
        <title>De Novo Assembly and Annotation of 11 Diverse Shrub Willow (Salix) Genomes Reveals Novel Gene Organization in Sex-Linked Regions.</title>
        <authorList>
            <person name="Hyden B."/>
            <person name="Feng K."/>
            <person name="Yates T.B."/>
            <person name="Jawdy S."/>
            <person name="Cereghino C."/>
            <person name="Smart L.B."/>
            <person name="Muchero W."/>
        </authorList>
    </citation>
    <scope>NUCLEOTIDE SEQUENCE [LARGE SCALE GENOMIC DNA]</scope>
    <source>
        <tissue evidence="8">Shoot tip</tissue>
    </source>
</reference>
<dbReference type="GO" id="GO:0006310">
    <property type="term" value="P:DNA recombination"/>
    <property type="evidence" value="ECO:0007669"/>
    <property type="project" value="UniProtKB-KW"/>
</dbReference>
<sequence>MRPLSLGLRLAVLVRAKLSTFGFGGPTEVTCGGNALKFYASVRLNIRRVGFIKKGEEGSSDNIFLAWILVVYCFANKVTDMQQAKTLAGDGLGEARSGDCRLLDNRNSKIIELAVKHKFIKKNGAFYDCNGRKYHGKEALREFLAHNDDVQEELVMKLREKLLEAETDQELKDETTDGEPTQETIPLDSTDDEAVAAAEASM</sequence>
<dbReference type="AlphaFoldDB" id="A0A9Q0NR08"/>
<dbReference type="InterPro" id="IPR020587">
    <property type="entry name" value="RecA_monomer-monomer_interface"/>
</dbReference>
<name>A0A9Q0NR08_SALVM</name>
<accession>A0A9Q0NR08</accession>
<comment type="caution">
    <text evidence="8">The sequence shown here is derived from an EMBL/GenBank/DDBJ whole genome shotgun (WGS) entry which is preliminary data.</text>
</comment>
<dbReference type="GO" id="GO:0006281">
    <property type="term" value="P:DNA repair"/>
    <property type="evidence" value="ECO:0007669"/>
    <property type="project" value="InterPro"/>
</dbReference>
<feature type="compositionally biased region" description="Basic and acidic residues" evidence="5">
    <location>
        <begin position="166"/>
        <end position="175"/>
    </location>
</feature>
<evidence type="ECO:0000313" key="9">
    <source>
        <dbReference type="Proteomes" id="UP001151529"/>
    </source>
</evidence>
<evidence type="ECO:0000256" key="2">
    <source>
        <dbReference type="ARBA" id="ARBA00022840"/>
    </source>
</evidence>
<dbReference type="InterPro" id="IPR020584">
    <property type="entry name" value="DNA_recomb/repair_RecA_CS"/>
</dbReference>
<dbReference type="GO" id="GO:0003697">
    <property type="term" value="F:single-stranded DNA binding"/>
    <property type="evidence" value="ECO:0007669"/>
    <property type="project" value="InterPro"/>
</dbReference>
<protein>
    <recommendedName>
        <fullName evidence="7">RecA family profile 2 domain-containing protein</fullName>
    </recommendedName>
</protein>
<evidence type="ECO:0000256" key="3">
    <source>
        <dbReference type="ARBA" id="ARBA00023125"/>
    </source>
</evidence>
<feature type="region of interest" description="Disordered" evidence="5">
    <location>
        <begin position="166"/>
        <end position="202"/>
    </location>
</feature>
<dbReference type="Pfam" id="PF00154">
    <property type="entry name" value="RecA_N"/>
    <property type="match status" value="1"/>
</dbReference>
<evidence type="ECO:0000256" key="5">
    <source>
        <dbReference type="SAM" id="MobiDB-lite"/>
    </source>
</evidence>
<dbReference type="PANTHER" id="PTHR45900:SF6">
    <property type="entry name" value="DNA REPAIR PROTEIN RECA HOMOLOG 3, MITOCHONDRIAL-RELATED"/>
    <property type="match status" value="1"/>
</dbReference>
<organism evidence="8 9">
    <name type="scientific">Salix viminalis</name>
    <name type="common">Common osier</name>
    <name type="synonym">Basket willow</name>
    <dbReference type="NCBI Taxonomy" id="40686"/>
    <lineage>
        <taxon>Eukaryota</taxon>
        <taxon>Viridiplantae</taxon>
        <taxon>Streptophyta</taxon>
        <taxon>Embryophyta</taxon>
        <taxon>Tracheophyta</taxon>
        <taxon>Spermatophyta</taxon>
        <taxon>Magnoliopsida</taxon>
        <taxon>eudicotyledons</taxon>
        <taxon>Gunneridae</taxon>
        <taxon>Pentapetalae</taxon>
        <taxon>rosids</taxon>
        <taxon>fabids</taxon>
        <taxon>Malpighiales</taxon>
        <taxon>Salicaceae</taxon>
        <taxon>Saliceae</taxon>
        <taxon>Salix</taxon>
    </lineage>
</organism>